<organism evidence="2">
    <name type="scientific">bioreactor metagenome</name>
    <dbReference type="NCBI Taxonomy" id="1076179"/>
    <lineage>
        <taxon>unclassified sequences</taxon>
        <taxon>metagenomes</taxon>
        <taxon>ecological metagenomes</taxon>
    </lineage>
</organism>
<feature type="region of interest" description="Disordered" evidence="1">
    <location>
        <begin position="167"/>
        <end position="228"/>
    </location>
</feature>
<accession>A0A644YXT4</accession>
<sequence>MAGDRLAALRVERLDAVLLDLRLAVDAEFLLDGQLDGQAVAVPAGLALDVVALHGPEPREDVLEDARLDVMRAGHAVGGRRALEEGPALPAPGALLGAGEHVVRGPEVEDAVFGRGQVDLRRDRVVGPLEVPLLGSRVHLCGSGPGRLLSGVALLRTRARCDLLRHVRPRRSSPHRPRLGPGAGRDEGTRGTTLLDGSAPDPPASFTPQPVLVSRPPGRTTVLPAAPG</sequence>
<dbReference type="AntiFam" id="ANF00157">
    <property type="entry name" value="Shadow ORF (opposite ileS)"/>
</dbReference>
<name>A0A644YXT4_9ZZZZ</name>
<dbReference type="EMBL" id="VSSQ01006028">
    <property type="protein sequence ID" value="MPM31283.1"/>
    <property type="molecule type" value="Genomic_DNA"/>
</dbReference>
<dbReference type="AlphaFoldDB" id="A0A644YXT4"/>
<feature type="compositionally biased region" description="Basic residues" evidence="1">
    <location>
        <begin position="167"/>
        <end position="178"/>
    </location>
</feature>
<protein>
    <submittedName>
        <fullName evidence="2">Uncharacterized protein</fullName>
    </submittedName>
</protein>
<evidence type="ECO:0000313" key="2">
    <source>
        <dbReference type="EMBL" id="MPM31283.1"/>
    </source>
</evidence>
<reference evidence="2" key="1">
    <citation type="submission" date="2019-08" db="EMBL/GenBank/DDBJ databases">
        <authorList>
            <person name="Kucharzyk K."/>
            <person name="Murdoch R.W."/>
            <person name="Higgins S."/>
            <person name="Loffler F."/>
        </authorList>
    </citation>
    <scope>NUCLEOTIDE SEQUENCE</scope>
</reference>
<proteinExistence type="predicted"/>
<gene>
    <name evidence="2" type="ORF">SDC9_77838</name>
</gene>
<comment type="caution">
    <text evidence="2">The sequence shown here is derived from an EMBL/GenBank/DDBJ whole genome shotgun (WGS) entry which is preliminary data.</text>
</comment>
<evidence type="ECO:0000256" key="1">
    <source>
        <dbReference type="SAM" id="MobiDB-lite"/>
    </source>
</evidence>